<evidence type="ECO:0000313" key="2">
    <source>
        <dbReference type="EMBL" id="SFG70378.1"/>
    </source>
</evidence>
<proteinExistence type="predicted"/>
<dbReference type="Proteomes" id="UP000198876">
    <property type="component" value="Unassembled WGS sequence"/>
</dbReference>
<dbReference type="STRING" id="553467.SAMN04488063_2719"/>
<dbReference type="EMBL" id="FOOQ01000003">
    <property type="protein sequence ID" value="SFG70378.1"/>
    <property type="molecule type" value="Genomic_DNA"/>
</dbReference>
<sequence length="134" mass="14226">MGCEQDEGNHEGEMANKQSGAGYTLFDAESEMGTPTMGTYVGNDSGSEEFTASDDGSRTLTIQPIGNGVATFEVTTSDSIEALSPKHDVTVSAGRSAEDAIVESVRHYDVRGDVTHLRVNGPAEAYLDGQRLDH</sequence>
<reference evidence="3" key="1">
    <citation type="submission" date="2016-10" db="EMBL/GenBank/DDBJ databases">
        <authorList>
            <person name="Varghese N."/>
            <person name="Submissions S."/>
        </authorList>
    </citation>
    <scope>NUCLEOTIDE SEQUENCE [LARGE SCALE GENOMIC DNA]</scope>
    <source>
        <strain evidence="3">CGMCC 1.7739</strain>
    </source>
</reference>
<keyword evidence="3" id="KW-1185">Reference proteome</keyword>
<feature type="region of interest" description="Disordered" evidence="1">
    <location>
        <begin position="1"/>
        <end position="62"/>
    </location>
</feature>
<organism evidence="2 3">
    <name type="scientific">Halopelagius inordinatus</name>
    <dbReference type="NCBI Taxonomy" id="553467"/>
    <lineage>
        <taxon>Archaea</taxon>
        <taxon>Methanobacteriati</taxon>
        <taxon>Methanobacteriota</taxon>
        <taxon>Stenosarchaea group</taxon>
        <taxon>Halobacteria</taxon>
        <taxon>Halobacteriales</taxon>
        <taxon>Haloferacaceae</taxon>
    </lineage>
</organism>
<name>A0A1I2TZT3_9EURY</name>
<dbReference type="OrthoDB" id="282456at2157"/>
<dbReference type="RefSeq" id="WP_092893112.1">
    <property type="nucleotide sequence ID" value="NZ_FOOQ01000003.1"/>
</dbReference>
<accession>A0A1I2TZT3</accession>
<gene>
    <name evidence="2" type="ORF">SAMN04488063_2719</name>
</gene>
<protein>
    <submittedName>
        <fullName evidence="2">Uncharacterized protein</fullName>
    </submittedName>
</protein>
<dbReference type="AlphaFoldDB" id="A0A1I2TZT3"/>
<evidence type="ECO:0000256" key="1">
    <source>
        <dbReference type="SAM" id="MobiDB-lite"/>
    </source>
</evidence>
<evidence type="ECO:0000313" key="3">
    <source>
        <dbReference type="Proteomes" id="UP000198876"/>
    </source>
</evidence>